<name>A0A0F9G1D0_9ZZZZ</name>
<dbReference type="AlphaFoldDB" id="A0A0F9G1D0"/>
<evidence type="ECO:0000313" key="1">
    <source>
        <dbReference type="EMBL" id="KKL57197.1"/>
    </source>
</evidence>
<reference evidence="1" key="1">
    <citation type="journal article" date="2015" name="Nature">
        <title>Complex archaea that bridge the gap between prokaryotes and eukaryotes.</title>
        <authorList>
            <person name="Spang A."/>
            <person name="Saw J.H."/>
            <person name="Jorgensen S.L."/>
            <person name="Zaremba-Niedzwiedzka K."/>
            <person name="Martijn J."/>
            <person name="Lind A.E."/>
            <person name="van Eijk R."/>
            <person name="Schleper C."/>
            <person name="Guy L."/>
            <person name="Ettema T.J."/>
        </authorList>
    </citation>
    <scope>NUCLEOTIDE SEQUENCE</scope>
</reference>
<organism evidence="1">
    <name type="scientific">marine sediment metagenome</name>
    <dbReference type="NCBI Taxonomy" id="412755"/>
    <lineage>
        <taxon>unclassified sequences</taxon>
        <taxon>metagenomes</taxon>
        <taxon>ecological metagenomes</taxon>
    </lineage>
</organism>
<dbReference type="EMBL" id="LAZR01030245">
    <property type="protein sequence ID" value="KKL57197.1"/>
    <property type="molecule type" value="Genomic_DNA"/>
</dbReference>
<accession>A0A0F9G1D0</accession>
<protein>
    <submittedName>
        <fullName evidence="1">Uncharacterized protein</fullName>
    </submittedName>
</protein>
<comment type="caution">
    <text evidence="1">The sequence shown here is derived from an EMBL/GenBank/DDBJ whole genome shotgun (WGS) entry which is preliminary data.</text>
</comment>
<sequence>MKKKITVKLDIQKIVRITGNHGGYETGECLLCEASGWLEGEFGSPYSTKDTGADLVHKKNCLMNKVLA</sequence>
<proteinExistence type="predicted"/>
<gene>
    <name evidence="1" type="ORF">LCGC14_2237850</name>
</gene>